<accession>A0A1B8ZWZ6</accession>
<evidence type="ECO:0000256" key="2">
    <source>
        <dbReference type="SAM" id="SignalP"/>
    </source>
</evidence>
<dbReference type="EMBL" id="MAYH01000012">
    <property type="protein sequence ID" value="OCA76118.1"/>
    <property type="molecule type" value="Genomic_DNA"/>
</dbReference>
<comment type="caution">
    <text evidence="3">The sequence shown here is derived from an EMBL/GenBank/DDBJ whole genome shotgun (WGS) entry which is preliminary data.</text>
</comment>
<evidence type="ECO:0000313" key="4">
    <source>
        <dbReference type="Proteomes" id="UP000092651"/>
    </source>
</evidence>
<dbReference type="AlphaFoldDB" id="A0A1B8ZWZ6"/>
<feature type="signal peptide" evidence="2">
    <location>
        <begin position="1"/>
        <end position="19"/>
    </location>
</feature>
<keyword evidence="2" id="KW-0732">Signal</keyword>
<gene>
    <name evidence="3" type="ORF">BBI01_05335</name>
</gene>
<dbReference type="Proteomes" id="UP000092651">
    <property type="component" value="Unassembled WGS sequence"/>
</dbReference>
<organism evidence="3 4">
    <name type="scientific">Chryseobacterium artocarpi</name>
    <dbReference type="NCBI Taxonomy" id="1414727"/>
    <lineage>
        <taxon>Bacteria</taxon>
        <taxon>Pseudomonadati</taxon>
        <taxon>Bacteroidota</taxon>
        <taxon>Flavobacteriia</taxon>
        <taxon>Flavobacteriales</taxon>
        <taxon>Weeksellaceae</taxon>
        <taxon>Chryseobacterium group</taxon>
        <taxon>Chryseobacterium</taxon>
    </lineage>
</organism>
<reference evidence="3 4" key="1">
    <citation type="submission" date="2016-07" db="EMBL/GenBank/DDBJ databases">
        <authorList>
            <person name="Jeong J.-J."/>
            <person name="Kim D.W."/>
            <person name="Sang M.K."/>
            <person name="Choi I.-G."/>
            <person name="Kim K.D."/>
        </authorList>
    </citation>
    <scope>NUCLEOTIDE SEQUENCE [LARGE SCALE GENOMIC DNA]</scope>
    <source>
        <strain evidence="3 4">UTM-3</strain>
    </source>
</reference>
<evidence type="ECO:0000313" key="3">
    <source>
        <dbReference type="EMBL" id="OCA76118.1"/>
    </source>
</evidence>
<protein>
    <recommendedName>
        <fullName evidence="5">DUF4197 domain-containing protein</fullName>
    </recommendedName>
</protein>
<dbReference type="InterPro" id="IPR025245">
    <property type="entry name" value="DUF4197"/>
</dbReference>
<feature type="chain" id="PRO_5008621251" description="DUF4197 domain-containing protein" evidence="2">
    <location>
        <begin position="20"/>
        <end position="279"/>
    </location>
</feature>
<evidence type="ECO:0000256" key="1">
    <source>
        <dbReference type="SAM" id="MobiDB-lite"/>
    </source>
</evidence>
<name>A0A1B8ZWZ6_9FLAO</name>
<dbReference type="RefSeq" id="WP_065393790.1">
    <property type="nucleotide sequence ID" value="NZ_MAYH01000012.1"/>
</dbReference>
<dbReference type="Pfam" id="PF13852">
    <property type="entry name" value="DUF4197"/>
    <property type="match status" value="1"/>
</dbReference>
<sequence length="279" mass="29660">MRKSIFIAAGLLLSISTQAQLLDMIKSTVKDKTGIDLNNPQATKGTTTATTTNTKTSTTVPTSTSTQTSLLNVGNLTSNQISSGLKEALSLGVTDGVKKLALTDGFLKNEAVKILMPEKLRKVDTTLRSVGLGSLADEGVKLLNRAAEDAVTEAAPIFTNAITSMTITDAKNILLGNNNAATSYLQSKTQSQLFTAFQPKVKASLGKVGADAVWKNLISKYNTFTGQSVTTDLNEYVTTETINGVFKMVADKESGIRNTPAMRTTSVLQKVFGAQDANR</sequence>
<evidence type="ECO:0008006" key="5">
    <source>
        <dbReference type="Google" id="ProtNLM"/>
    </source>
</evidence>
<keyword evidence="4" id="KW-1185">Reference proteome</keyword>
<proteinExistence type="predicted"/>
<feature type="region of interest" description="Disordered" evidence="1">
    <location>
        <begin position="40"/>
        <end position="63"/>
    </location>
</feature>